<evidence type="ECO:0000313" key="1">
    <source>
        <dbReference type="EMBL" id="MEO1753704.1"/>
    </source>
</evidence>
<dbReference type="Gene3D" id="3.20.20.70">
    <property type="entry name" value="Aldolase class I"/>
    <property type="match status" value="1"/>
</dbReference>
<dbReference type="SUPFAM" id="SSF51569">
    <property type="entry name" value="Aldolase"/>
    <property type="match status" value="1"/>
</dbReference>
<proteinExistence type="predicted"/>
<accession>A0ABV0DRG0</accession>
<dbReference type="InterPro" id="IPR002034">
    <property type="entry name" value="AIPM/Hcit_synth_CS"/>
</dbReference>
<dbReference type="EMBL" id="JAYLVJ010000007">
    <property type="protein sequence ID" value="MEO1753704.1"/>
    <property type="molecule type" value="Genomic_DNA"/>
</dbReference>
<evidence type="ECO:0008006" key="3">
    <source>
        <dbReference type="Google" id="ProtNLM"/>
    </source>
</evidence>
<keyword evidence="2" id="KW-1185">Reference proteome</keyword>
<protein>
    <recommendedName>
        <fullName evidence="3">CN hydrolase domain-containing protein</fullName>
    </recommendedName>
</protein>
<dbReference type="RefSeq" id="WP_176957076.1">
    <property type="nucleotide sequence ID" value="NZ_CP015960.1"/>
</dbReference>
<dbReference type="InterPro" id="IPR013785">
    <property type="entry name" value="Aldolase_TIM"/>
</dbReference>
<sequence>MGNELDAIAVQEVSLRDGMQRLSSITPTDHKKRWINTACSAGVHHMELASFGVSGDHCLMHPAWIGWAEAVPPAIRSPETGH</sequence>
<comment type="caution">
    <text evidence="1">The sequence shown here is derived from an EMBL/GenBank/DDBJ whole genome shotgun (WGS) entry which is preliminary data.</text>
</comment>
<name>A0ABV0DRG0_9BURK</name>
<organism evidence="1 2">
    <name type="scientific">Paraburkholderia caribensis</name>
    <dbReference type="NCBI Taxonomy" id="75105"/>
    <lineage>
        <taxon>Bacteria</taxon>
        <taxon>Pseudomonadati</taxon>
        <taxon>Pseudomonadota</taxon>
        <taxon>Betaproteobacteria</taxon>
        <taxon>Burkholderiales</taxon>
        <taxon>Burkholderiaceae</taxon>
        <taxon>Paraburkholderia</taxon>
    </lineage>
</organism>
<evidence type="ECO:0000313" key="2">
    <source>
        <dbReference type="Proteomes" id="UP001462961"/>
    </source>
</evidence>
<gene>
    <name evidence="1" type="ORF">VOI32_07185</name>
</gene>
<reference evidence="1 2" key="1">
    <citation type="submission" date="2024-01" db="EMBL/GenBank/DDBJ databases">
        <title>The diversity of rhizobia nodulating Mimosa spp. in eleven states of Brazil covering several biomes is determined by host plant, location, and edaphic factors.</title>
        <authorList>
            <person name="Rouws L."/>
            <person name="Barauna A."/>
            <person name="Beukes C."/>
            <person name="De Faria S.M."/>
            <person name="Gross E."/>
            <person name="Dos Reis Junior F.B."/>
            <person name="Simon M."/>
            <person name="Maluk M."/>
            <person name="Odee D.W."/>
            <person name="Kenicer G."/>
            <person name="Young J.P.W."/>
            <person name="Reis V.M."/>
            <person name="Zilli J."/>
            <person name="James E.K."/>
        </authorList>
    </citation>
    <scope>NUCLEOTIDE SEQUENCE [LARGE SCALE GENOMIC DNA]</scope>
    <source>
        <strain evidence="1 2">JHI1651</strain>
    </source>
</reference>
<dbReference type="Proteomes" id="UP001462961">
    <property type="component" value="Unassembled WGS sequence"/>
</dbReference>
<dbReference type="PROSITE" id="PS00815">
    <property type="entry name" value="AIPM_HOMOCIT_SYNTH_1"/>
    <property type="match status" value="1"/>
</dbReference>